<keyword evidence="2" id="KW-0479">Metal-binding</keyword>
<dbReference type="PANTHER" id="PTHR30471">
    <property type="entry name" value="DNA REPAIR PROTEIN RADC"/>
    <property type="match status" value="1"/>
</dbReference>
<dbReference type="GO" id="GO:0006508">
    <property type="term" value="P:proteolysis"/>
    <property type="evidence" value="ECO:0007669"/>
    <property type="project" value="UniProtKB-KW"/>
</dbReference>
<evidence type="ECO:0000256" key="6">
    <source>
        <dbReference type="RuleBase" id="RU003797"/>
    </source>
</evidence>
<dbReference type="Gene3D" id="3.40.140.10">
    <property type="entry name" value="Cytidine Deaminase, domain 2"/>
    <property type="match status" value="1"/>
</dbReference>
<evidence type="ECO:0000313" key="8">
    <source>
        <dbReference type="EMBL" id="KAA1259547.1"/>
    </source>
</evidence>
<dbReference type="RefSeq" id="WP_068267125.1">
    <property type="nucleotide sequence ID" value="NZ_LWSK01000160.1"/>
</dbReference>
<dbReference type="NCBIfam" id="NF000642">
    <property type="entry name" value="PRK00024.1"/>
    <property type="match status" value="1"/>
</dbReference>
<dbReference type="AlphaFoldDB" id="A0A5B1CEG8"/>
<dbReference type="InterPro" id="IPR020891">
    <property type="entry name" value="UPF0758_CS"/>
</dbReference>
<dbReference type="OrthoDB" id="9804482at2"/>
<evidence type="ECO:0000256" key="3">
    <source>
        <dbReference type="ARBA" id="ARBA00022801"/>
    </source>
</evidence>
<dbReference type="GO" id="GO:0008237">
    <property type="term" value="F:metallopeptidase activity"/>
    <property type="evidence" value="ECO:0007669"/>
    <property type="project" value="UniProtKB-KW"/>
</dbReference>
<reference evidence="8 9" key="1">
    <citation type="submission" date="2019-08" db="EMBL/GenBank/DDBJ databases">
        <title>Deep-cultivation of Planctomycetes and their phenomic and genomic characterization uncovers novel biology.</title>
        <authorList>
            <person name="Wiegand S."/>
            <person name="Jogler M."/>
            <person name="Boedeker C."/>
            <person name="Pinto D."/>
            <person name="Vollmers J."/>
            <person name="Rivas-Marin E."/>
            <person name="Kohn T."/>
            <person name="Peeters S.H."/>
            <person name="Heuer A."/>
            <person name="Rast P."/>
            <person name="Oberbeckmann S."/>
            <person name="Bunk B."/>
            <person name="Jeske O."/>
            <person name="Meyerdierks A."/>
            <person name="Storesund J.E."/>
            <person name="Kallscheuer N."/>
            <person name="Luecker S."/>
            <person name="Lage O.M."/>
            <person name="Pohl T."/>
            <person name="Merkel B.J."/>
            <person name="Hornburger P."/>
            <person name="Mueller R.-W."/>
            <person name="Bruemmer F."/>
            <person name="Labrenz M."/>
            <person name="Spormann A.M."/>
            <person name="Op Den Camp H."/>
            <person name="Overmann J."/>
            <person name="Amann R."/>
            <person name="Jetten M.S.M."/>
            <person name="Mascher T."/>
            <person name="Medema M.H."/>
            <person name="Devos D.P."/>
            <person name="Kaster A.-K."/>
            <person name="Ovreas L."/>
            <person name="Rohde M."/>
            <person name="Galperin M.Y."/>
            <person name="Jogler C."/>
        </authorList>
    </citation>
    <scope>NUCLEOTIDE SEQUENCE [LARGE SCALE GENOMIC DNA]</scope>
    <source>
        <strain evidence="8 9">LF1</strain>
    </source>
</reference>
<evidence type="ECO:0000313" key="9">
    <source>
        <dbReference type="Proteomes" id="UP000322699"/>
    </source>
</evidence>
<gene>
    <name evidence="8" type="ORF">LF1_20810</name>
</gene>
<dbReference type="EMBL" id="VRLW01000001">
    <property type="protein sequence ID" value="KAA1259547.1"/>
    <property type="molecule type" value="Genomic_DNA"/>
</dbReference>
<dbReference type="Proteomes" id="UP000322699">
    <property type="component" value="Unassembled WGS sequence"/>
</dbReference>
<dbReference type="InterPro" id="IPR025657">
    <property type="entry name" value="RadC_JAB"/>
</dbReference>
<dbReference type="Pfam" id="PF04002">
    <property type="entry name" value="RadC"/>
    <property type="match status" value="1"/>
</dbReference>
<dbReference type="InterPro" id="IPR037518">
    <property type="entry name" value="MPN"/>
</dbReference>
<evidence type="ECO:0000256" key="4">
    <source>
        <dbReference type="ARBA" id="ARBA00022833"/>
    </source>
</evidence>
<name>A0A5B1CEG8_9BACT</name>
<dbReference type="PANTHER" id="PTHR30471:SF3">
    <property type="entry name" value="UPF0758 PROTEIN YEES-RELATED"/>
    <property type="match status" value="1"/>
</dbReference>
<dbReference type="CDD" id="cd08071">
    <property type="entry name" value="MPN_DUF2466"/>
    <property type="match status" value="1"/>
</dbReference>
<proteinExistence type="inferred from homology"/>
<evidence type="ECO:0000256" key="5">
    <source>
        <dbReference type="ARBA" id="ARBA00023049"/>
    </source>
</evidence>
<feature type="domain" description="MPN" evidence="7">
    <location>
        <begin position="196"/>
        <end position="319"/>
    </location>
</feature>
<dbReference type="InterPro" id="IPR001405">
    <property type="entry name" value="UPF0758"/>
</dbReference>
<dbReference type="GO" id="GO:0046872">
    <property type="term" value="F:metal ion binding"/>
    <property type="evidence" value="ECO:0007669"/>
    <property type="project" value="UniProtKB-KW"/>
</dbReference>
<organism evidence="8 9">
    <name type="scientific">Rubripirellula obstinata</name>
    <dbReference type="NCBI Taxonomy" id="406547"/>
    <lineage>
        <taxon>Bacteria</taxon>
        <taxon>Pseudomonadati</taxon>
        <taxon>Planctomycetota</taxon>
        <taxon>Planctomycetia</taxon>
        <taxon>Pirellulales</taxon>
        <taxon>Pirellulaceae</taxon>
        <taxon>Rubripirellula</taxon>
    </lineage>
</organism>
<evidence type="ECO:0000256" key="2">
    <source>
        <dbReference type="ARBA" id="ARBA00022723"/>
    </source>
</evidence>
<keyword evidence="1" id="KW-0645">Protease</keyword>
<sequence>MATKTQKVRRERLREVLLPLLELAEFTPVEAKQMCRESKPAYVTRTLGDLVGDGVLTQFEIGGKTHFRWCQPPDRFDPDTWINSRIHGLQVKETPEPLRPRERLLRHGPASLSDAELLAILIRVGVPKESAVMGGQRIANRFANSMIDLTRLTPDELKEISPAATQSSFTQIMAGIELGRRIAATESDRVVPTVRITSTAEAVGYCQSKFARLASDAVQEEFHIVTLDTKHKPIRTHCITIGTLDASLVHPREVFRPAIRDSASAILLVHNHPSGDPTPSREDHQVTERLTDAGTLLGITVLDHIVVASERCVSIREES</sequence>
<protein>
    <recommendedName>
        <fullName evidence="7">MPN domain-containing protein</fullName>
    </recommendedName>
</protein>
<dbReference type="InterPro" id="IPR046778">
    <property type="entry name" value="UPF0758_N"/>
</dbReference>
<dbReference type="NCBIfam" id="TIGR00608">
    <property type="entry name" value="radc"/>
    <property type="match status" value="1"/>
</dbReference>
<comment type="similarity">
    <text evidence="6">Belongs to the UPF0758 family.</text>
</comment>
<keyword evidence="9" id="KW-1185">Reference proteome</keyword>
<keyword evidence="4" id="KW-0862">Zinc</keyword>
<accession>A0A5B1CEG8</accession>
<evidence type="ECO:0000256" key="1">
    <source>
        <dbReference type="ARBA" id="ARBA00022670"/>
    </source>
</evidence>
<comment type="caution">
    <text evidence="8">The sequence shown here is derived from an EMBL/GenBank/DDBJ whole genome shotgun (WGS) entry which is preliminary data.</text>
</comment>
<evidence type="ECO:0000259" key="7">
    <source>
        <dbReference type="PROSITE" id="PS50249"/>
    </source>
</evidence>
<dbReference type="Pfam" id="PF20582">
    <property type="entry name" value="UPF0758_N"/>
    <property type="match status" value="1"/>
</dbReference>
<keyword evidence="5" id="KW-0482">Metalloprotease</keyword>
<keyword evidence="3" id="KW-0378">Hydrolase</keyword>
<dbReference type="PROSITE" id="PS50249">
    <property type="entry name" value="MPN"/>
    <property type="match status" value="1"/>
</dbReference>
<dbReference type="PROSITE" id="PS01302">
    <property type="entry name" value="UPF0758"/>
    <property type="match status" value="1"/>
</dbReference>